<evidence type="ECO:0000259" key="1">
    <source>
        <dbReference type="Pfam" id="PF22159"/>
    </source>
</evidence>
<protein>
    <submittedName>
        <fullName evidence="3">Glycoside hydrolase</fullName>
    </submittedName>
</protein>
<dbReference type="InterPro" id="IPR054047">
    <property type="entry name" value="PSMA-like_N"/>
</dbReference>
<organism evidence="3 4">
    <name type="scientific">Thermococcus siculi</name>
    <dbReference type="NCBI Taxonomy" id="72803"/>
    <lineage>
        <taxon>Archaea</taxon>
        <taxon>Methanobacteriati</taxon>
        <taxon>Methanobacteriota</taxon>
        <taxon>Thermococci</taxon>
        <taxon>Thermococcales</taxon>
        <taxon>Thermococcaceae</taxon>
        <taxon>Thermococcus</taxon>
    </lineage>
</organism>
<dbReference type="Pfam" id="PF22160">
    <property type="entry name" value="PSMA-like_C"/>
    <property type="match status" value="1"/>
</dbReference>
<sequence length="579" mass="67067">MFMKYGHHFHAYQPGDIVYVHDGDGSKPIEYEERKSPVAVNIRGEEVKGENWTRAMLYSYEHISDTLSLMRGISVDIEPFTFLMLLKYHGKAFEETVELLKRFDAVPTTPFHPIVPHLDSFEQRVLARLSFDFYSPLIDGREVIGYWLPEAVITRESASLIESSIDKKLVFLLDERQLLYDIPQAKHSCNHYLNSFVFGREWRISDAFAFNTLDVPGLVSATLAYRDDYKEKLGVPYLVFTASDLESLLGNPKQLDRFTAWMEGIERNGVERVSAMEFVRKKLSGEFKGLDGECSFEMGVKDYSAWSDYFDLTLDGKTSDSRWLGYRRADGKVFAREVNGRKVSQLWKVAFTRLFEELNRVVRLGVLKGLEDLGVDSQNAEEFLVRYARVFFRDYYDYFNMETSLDYVLEPVDGDRNALKLGRIYYLMLLSNHSCPRFWENLDTRVAFGNVSVMAKALIELMYYFDGNELQSLFIEAYLRLLNFENLYHLWNLGSMPSLEGWETTKKAWEEALKPEVPEGGYNVLTRAALYVGKRDLRGELKNLIGHYNLDRAIADTGHIPGEVHGRWENPEWCEHRGL</sequence>
<dbReference type="GeneID" id="33317260"/>
<name>A0A2Z2MIR4_9EURY</name>
<dbReference type="Pfam" id="PF22159">
    <property type="entry name" value="PSMA-like_N"/>
    <property type="match status" value="1"/>
</dbReference>
<dbReference type="SUPFAM" id="SSF88713">
    <property type="entry name" value="Glycoside hydrolase/deacetylase"/>
    <property type="match status" value="1"/>
</dbReference>
<dbReference type="GO" id="GO:0005975">
    <property type="term" value="P:carbohydrate metabolic process"/>
    <property type="evidence" value="ECO:0007669"/>
    <property type="project" value="InterPro"/>
</dbReference>
<dbReference type="InterPro" id="IPR011330">
    <property type="entry name" value="Glyco_hydro/deAcase_b/a-brl"/>
</dbReference>
<dbReference type="KEGG" id="tsl:A3L11_03435"/>
<feature type="domain" description="Maltose-forming alpha-amylase-like N-terminal" evidence="1">
    <location>
        <begin position="1"/>
        <end position="318"/>
    </location>
</feature>
<evidence type="ECO:0000259" key="2">
    <source>
        <dbReference type="Pfam" id="PF22160"/>
    </source>
</evidence>
<dbReference type="RefSeq" id="WP_088855571.1">
    <property type="nucleotide sequence ID" value="NZ_CP015103.1"/>
</dbReference>
<feature type="domain" description="Maltose-forming alpha-amylase-like C-terminal" evidence="2">
    <location>
        <begin position="322"/>
        <end position="558"/>
    </location>
</feature>
<accession>A0A2Z2MIR4</accession>
<keyword evidence="3" id="KW-0378">Hydrolase</keyword>
<proteinExistence type="predicted"/>
<dbReference type="InterPro" id="IPR054046">
    <property type="entry name" value="PSMA-like_C"/>
</dbReference>
<reference evidence="3 4" key="1">
    <citation type="submission" date="2016-04" db="EMBL/GenBank/DDBJ databases">
        <title>Complete genome sequence of Thermococcus siculi type strain RG-20.</title>
        <authorList>
            <person name="Oger P.M."/>
        </authorList>
    </citation>
    <scope>NUCLEOTIDE SEQUENCE [LARGE SCALE GENOMIC DNA]</scope>
    <source>
        <strain evidence="3 4">RG-20</strain>
    </source>
</reference>
<dbReference type="OrthoDB" id="84549at2157"/>
<evidence type="ECO:0000313" key="4">
    <source>
        <dbReference type="Proteomes" id="UP000250125"/>
    </source>
</evidence>
<keyword evidence="4" id="KW-1185">Reference proteome</keyword>
<dbReference type="EMBL" id="CP015103">
    <property type="protein sequence ID" value="ASJ08332.1"/>
    <property type="molecule type" value="Genomic_DNA"/>
</dbReference>
<dbReference type="GO" id="GO:0016787">
    <property type="term" value="F:hydrolase activity"/>
    <property type="evidence" value="ECO:0007669"/>
    <property type="project" value="UniProtKB-KW"/>
</dbReference>
<gene>
    <name evidence="3" type="ORF">A3L11_03435</name>
</gene>
<dbReference type="AlphaFoldDB" id="A0A2Z2MIR4"/>
<dbReference type="Proteomes" id="UP000250125">
    <property type="component" value="Chromosome"/>
</dbReference>
<evidence type="ECO:0000313" key="3">
    <source>
        <dbReference type="EMBL" id="ASJ08332.1"/>
    </source>
</evidence>